<dbReference type="EMBL" id="LWDG02000095">
    <property type="protein sequence ID" value="KAE8269419.1"/>
    <property type="molecule type" value="Genomic_DNA"/>
</dbReference>
<evidence type="ECO:0000256" key="1">
    <source>
        <dbReference type="SAM" id="MobiDB-lite"/>
    </source>
</evidence>
<dbReference type="Proteomes" id="UP000078113">
    <property type="component" value="Unassembled WGS sequence"/>
</dbReference>
<reference evidence="2" key="2">
    <citation type="journal article" date="2019" name="IMA Fungus">
        <title>Genome sequencing and comparison of five Tilletia species to identify candidate genes for the detection of regulated species infecting wheat.</title>
        <authorList>
            <person name="Nguyen H.D.T."/>
            <person name="Sultana T."/>
            <person name="Kesanakurti P."/>
            <person name="Hambleton S."/>
        </authorList>
    </citation>
    <scope>NUCLEOTIDE SEQUENCE</scope>
    <source>
        <strain evidence="2">DAOMC 236422</strain>
    </source>
</reference>
<reference evidence="2" key="1">
    <citation type="submission" date="2016-04" db="EMBL/GenBank/DDBJ databases">
        <authorList>
            <person name="Nguyen H.D."/>
            <person name="Samba Siva P."/>
            <person name="Cullis J."/>
            <person name="Levesque C.A."/>
            <person name="Hambleton S."/>
        </authorList>
    </citation>
    <scope>NUCLEOTIDE SEQUENCE</scope>
    <source>
        <strain evidence="2">DAOMC 236422</strain>
    </source>
</reference>
<protein>
    <submittedName>
        <fullName evidence="2">Uncharacterized protein</fullName>
    </submittedName>
</protein>
<name>A0A8X7NA18_9BASI</name>
<organism evidence="2 3">
    <name type="scientific">Tilletia walkeri</name>
    <dbReference type="NCBI Taxonomy" id="117179"/>
    <lineage>
        <taxon>Eukaryota</taxon>
        <taxon>Fungi</taxon>
        <taxon>Dikarya</taxon>
        <taxon>Basidiomycota</taxon>
        <taxon>Ustilaginomycotina</taxon>
        <taxon>Exobasidiomycetes</taxon>
        <taxon>Tilletiales</taxon>
        <taxon>Tilletiaceae</taxon>
        <taxon>Tilletia</taxon>
    </lineage>
</organism>
<comment type="caution">
    <text evidence="2">The sequence shown here is derived from an EMBL/GenBank/DDBJ whole genome shotgun (WGS) entry which is preliminary data.</text>
</comment>
<evidence type="ECO:0000313" key="3">
    <source>
        <dbReference type="Proteomes" id="UP000078113"/>
    </source>
</evidence>
<feature type="region of interest" description="Disordered" evidence="1">
    <location>
        <begin position="188"/>
        <end position="207"/>
    </location>
</feature>
<dbReference type="AlphaFoldDB" id="A0A8X7NA18"/>
<evidence type="ECO:0000313" key="2">
    <source>
        <dbReference type="EMBL" id="KAE8269419.1"/>
    </source>
</evidence>
<accession>A0A8X7NA18</accession>
<feature type="region of interest" description="Disordered" evidence="1">
    <location>
        <begin position="1"/>
        <end position="56"/>
    </location>
</feature>
<keyword evidence="3" id="KW-1185">Reference proteome</keyword>
<sequence length="207" mass="23371">MTAPPSLSKPDNDDPIVDLPAVPASSVSRAKQTIARRAATPHHEDTDEEVDGLDIDPTRINTNPFAEMWPSERVVKLVKANNYVPMWYFTAAGCRQAAKERRDESGQTMFWQESGGTKAAGHPDSLVEDHHLAPLDFHNATSLWVEVATRVKVSKRVLDSMILLNHDIFNSQAWRTEPVSTIKLHDHQRSTWSKRRHQRNAGTMMRS</sequence>
<gene>
    <name evidence="2" type="ORF">A4X09_0g2936</name>
</gene>
<proteinExistence type="predicted"/>